<accession>A0A4Y8DHQ0</accession>
<proteinExistence type="predicted"/>
<evidence type="ECO:0000256" key="1">
    <source>
        <dbReference type="SAM" id="MobiDB-lite"/>
    </source>
</evidence>
<protein>
    <recommendedName>
        <fullName evidence="2">DUF7770 domain-containing protein</fullName>
    </recommendedName>
</protein>
<feature type="region of interest" description="Disordered" evidence="1">
    <location>
        <begin position="1"/>
        <end position="38"/>
    </location>
</feature>
<comment type="caution">
    <text evidence="3">The sequence shown here is derived from an EMBL/GenBank/DDBJ whole genome shotgun (WGS) entry which is preliminary data.</text>
</comment>
<reference evidence="3 4" key="1">
    <citation type="submission" date="2017-11" db="EMBL/GenBank/DDBJ databases">
        <title>Comparative genomics of Botrytis spp.</title>
        <authorList>
            <person name="Valero-Jimenez C.A."/>
            <person name="Tapia P."/>
            <person name="Veloso J."/>
            <person name="Silva-Moreno E."/>
            <person name="Staats M."/>
            <person name="Valdes J.H."/>
            <person name="Van Kan J.A.L."/>
        </authorList>
    </citation>
    <scope>NUCLEOTIDE SEQUENCE [LARGE SCALE GENOMIC DNA]</scope>
    <source>
        <strain evidence="3 4">MUCL2830</strain>
    </source>
</reference>
<evidence type="ECO:0000259" key="2">
    <source>
        <dbReference type="Pfam" id="PF24968"/>
    </source>
</evidence>
<dbReference type="Pfam" id="PF24968">
    <property type="entry name" value="DUF7770"/>
    <property type="match status" value="1"/>
</dbReference>
<sequence length="231" mass="25455">MSSSRPTNPNKPTKPTKPTKPSSSSTKPGQSSSATRKIEERDYDLNVIAIRVTIHTTGKFFEDDDRSGNHASIYLLTSIDTSVRLNMTKLGADATMGTFQVTYCRYQETNSSLRNFDLTATSQGLKVGQVLQLVYHNGRDKYQLARSGLGCRHWVKTVIRDFHGAGFVSSKSRLTTEDAVNGLRYNYSKGKQPVYEEMDPGTFAADKKKAKGTKGTDTKGTGSGSEPGRRR</sequence>
<dbReference type="OrthoDB" id="3527137at2759"/>
<feature type="compositionally biased region" description="Low complexity" evidence="1">
    <location>
        <begin position="19"/>
        <end position="33"/>
    </location>
</feature>
<feature type="region of interest" description="Disordered" evidence="1">
    <location>
        <begin position="191"/>
        <end position="231"/>
    </location>
</feature>
<dbReference type="EMBL" id="PHWZ01000003">
    <property type="protein sequence ID" value="TEY87337.1"/>
    <property type="molecule type" value="Genomic_DNA"/>
</dbReference>
<dbReference type="AlphaFoldDB" id="A0A4Y8DHQ0"/>
<feature type="compositionally biased region" description="Low complexity" evidence="1">
    <location>
        <begin position="1"/>
        <end position="13"/>
    </location>
</feature>
<keyword evidence="4" id="KW-1185">Reference proteome</keyword>
<dbReference type="Proteomes" id="UP000297299">
    <property type="component" value="Unassembled WGS sequence"/>
</dbReference>
<evidence type="ECO:0000313" key="3">
    <source>
        <dbReference type="EMBL" id="TEY87337.1"/>
    </source>
</evidence>
<dbReference type="InterPro" id="IPR056672">
    <property type="entry name" value="DUF7770"/>
</dbReference>
<evidence type="ECO:0000313" key="4">
    <source>
        <dbReference type="Proteomes" id="UP000297299"/>
    </source>
</evidence>
<organism evidence="3 4">
    <name type="scientific">Botryotinia calthae</name>
    <dbReference type="NCBI Taxonomy" id="38488"/>
    <lineage>
        <taxon>Eukaryota</taxon>
        <taxon>Fungi</taxon>
        <taxon>Dikarya</taxon>
        <taxon>Ascomycota</taxon>
        <taxon>Pezizomycotina</taxon>
        <taxon>Leotiomycetes</taxon>
        <taxon>Helotiales</taxon>
        <taxon>Sclerotiniaceae</taxon>
        <taxon>Botryotinia</taxon>
    </lineage>
</organism>
<feature type="domain" description="DUF7770" evidence="2">
    <location>
        <begin position="50"/>
        <end position="203"/>
    </location>
</feature>
<dbReference type="STRING" id="38488.A0A4Y8DHQ0"/>
<gene>
    <name evidence="3" type="ORF">BOTCAL_0003g00170</name>
</gene>
<name>A0A4Y8DHQ0_9HELO</name>